<dbReference type="PANTHER" id="PTHR46825:SF9">
    <property type="entry name" value="BETA-LACTAMASE-RELATED DOMAIN-CONTAINING PROTEIN"/>
    <property type="match status" value="1"/>
</dbReference>
<feature type="signal peptide" evidence="2">
    <location>
        <begin position="1"/>
        <end position="25"/>
    </location>
</feature>
<keyword evidence="1" id="KW-1133">Transmembrane helix</keyword>
<gene>
    <name evidence="4" type="ORF">CLV56_1965</name>
</gene>
<dbReference type="OrthoDB" id="3863176at2"/>
<dbReference type="Pfam" id="PF00144">
    <property type="entry name" value="Beta-lactamase"/>
    <property type="match status" value="1"/>
</dbReference>
<comment type="caution">
    <text evidence="4">The sequence shown here is derived from an EMBL/GenBank/DDBJ whole genome shotgun (WGS) entry which is preliminary data.</text>
</comment>
<keyword evidence="4" id="KW-0645">Protease</keyword>
<keyword evidence="5" id="KW-1185">Reference proteome</keyword>
<reference evidence="4 5" key="1">
    <citation type="submission" date="2017-11" db="EMBL/GenBank/DDBJ databases">
        <title>Genomic Encyclopedia of Archaeal and Bacterial Type Strains, Phase II (KMG-II): From Individual Species to Whole Genera.</title>
        <authorList>
            <person name="Goeker M."/>
        </authorList>
    </citation>
    <scope>NUCLEOTIDE SEQUENCE [LARGE SCALE GENOMIC DNA]</scope>
    <source>
        <strain evidence="4 5">DSM 27763</strain>
    </source>
</reference>
<name>A0A0B2B7E7_9ACTN</name>
<dbReference type="EMBL" id="PGEZ01000001">
    <property type="protein sequence ID" value="PJJ57727.1"/>
    <property type="molecule type" value="Genomic_DNA"/>
</dbReference>
<dbReference type="SUPFAM" id="SSF56601">
    <property type="entry name" value="beta-lactamase/transpeptidase-like"/>
    <property type="match status" value="1"/>
</dbReference>
<feature type="transmembrane region" description="Helical" evidence="1">
    <location>
        <begin position="378"/>
        <end position="401"/>
    </location>
</feature>
<keyword evidence="4" id="KW-0121">Carboxypeptidase</keyword>
<dbReference type="GO" id="GO:0004180">
    <property type="term" value="F:carboxypeptidase activity"/>
    <property type="evidence" value="ECO:0007669"/>
    <property type="project" value="UniProtKB-KW"/>
</dbReference>
<organism evidence="4 5">
    <name type="scientific">Mumia flava</name>
    <dbReference type="NCBI Taxonomy" id="1348852"/>
    <lineage>
        <taxon>Bacteria</taxon>
        <taxon>Bacillati</taxon>
        <taxon>Actinomycetota</taxon>
        <taxon>Actinomycetes</taxon>
        <taxon>Propionibacteriales</taxon>
        <taxon>Nocardioidaceae</taxon>
        <taxon>Mumia</taxon>
    </lineage>
</organism>
<feature type="chain" id="PRO_5038937319" evidence="2">
    <location>
        <begin position="26"/>
        <end position="486"/>
    </location>
</feature>
<keyword evidence="4" id="KW-0378">Hydrolase</keyword>
<keyword evidence="2" id="KW-0732">Signal</keyword>
<keyword evidence="1" id="KW-0472">Membrane</keyword>
<dbReference type="PANTHER" id="PTHR46825">
    <property type="entry name" value="D-ALANYL-D-ALANINE-CARBOXYPEPTIDASE/ENDOPEPTIDASE AMPH"/>
    <property type="match status" value="1"/>
</dbReference>
<dbReference type="InterPro" id="IPR001466">
    <property type="entry name" value="Beta-lactam-related"/>
</dbReference>
<dbReference type="InterPro" id="IPR023650">
    <property type="entry name" value="Beta-lactam_class-A_AS"/>
</dbReference>
<feature type="domain" description="Beta-lactamase-related" evidence="3">
    <location>
        <begin position="37"/>
        <end position="360"/>
    </location>
</feature>
<dbReference type="AlphaFoldDB" id="A0A0B2B7E7"/>
<feature type="transmembrane region" description="Helical" evidence="1">
    <location>
        <begin position="453"/>
        <end position="475"/>
    </location>
</feature>
<sequence length="486" mass="50559">MSPLRRATAGLGAAIVLALGLPAAAPGVESGGADDIARYLADHRARTHVPGLAWAVVDRHGTTIRGTLGIDGDGERVTPGTPFFLGSVSKTLTAALVLRLADDGVLDLDAPVTQTLPWLDAAAPDVGRQITAARLLGHRSGFDADAGLRVADRRSAARKAVTATARGLRDNGPVAAPGTYQYSSANYLLLGALVEQATGRPFVDVLAEDLLHPLGLSGVARYAHDSGAVPPGHRLAWGRAWPYDVGPVAGGLPYGYAAATLNDAATLASSLLVARPGGVWPPSMLAAVRDGPAPDVEQARYDTGWRVERRDGERVAWHSGATPGFFSTVLLLPRRGLAVVLLQNGYAPARDAQLNEAAFDVARLATGRAVHPIDPDPLLLTAPWALVALGALLLTTTLVGARRRTVRPRRGRLWLLGGWTALLAAVAATAAWALSRAAAGSVTVLARWTPDLFLAGVALVGCCALAILVAAAAALRTARLHRSVRP</sequence>
<evidence type="ECO:0000256" key="2">
    <source>
        <dbReference type="SAM" id="SignalP"/>
    </source>
</evidence>
<dbReference type="PROSITE" id="PS00146">
    <property type="entry name" value="BETA_LACTAMASE_A"/>
    <property type="match status" value="1"/>
</dbReference>
<dbReference type="Proteomes" id="UP000230842">
    <property type="component" value="Unassembled WGS sequence"/>
</dbReference>
<dbReference type="InterPro" id="IPR050491">
    <property type="entry name" value="AmpC-like"/>
</dbReference>
<evidence type="ECO:0000256" key="1">
    <source>
        <dbReference type="SAM" id="Phobius"/>
    </source>
</evidence>
<dbReference type="Gene3D" id="3.40.710.10">
    <property type="entry name" value="DD-peptidase/beta-lactamase superfamily"/>
    <property type="match status" value="1"/>
</dbReference>
<dbReference type="RefSeq" id="WP_039363425.1">
    <property type="nucleotide sequence ID" value="NZ_PGEZ01000001.1"/>
</dbReference>
<keyword evidence="1" id="KW-0812">Transmembrane</keyword>
<evidence type="ECO:0000313" key="4">
    <source>
        <dbReference type="EMBL" id="PJJ57727.1"/>
    </source>
</evidence>
<protein>
    <submittedName>
        <fullName evidence="4">D-alanyl-D-alanine carboxypeptidase</fullName>
    </submittedName>
</protein>
<evidence type="ECO:0000259" key="3">
    <source>
        <dbReference type="Pfam" id="PF00144"/>
    </source>
</evidence>
<feature type="transmembrane region" description="Helical" evidence="1">
    <location>
        <begin position="413"/>
        <end position="433"/>
    </location>
</feature>
<dbReference type="InterPro" id="IPR012338">
    <property type="entry name" value="Beta-lactam/transpept-like"/>
</dbReference>
<accession>A0A0B2B7E7</accession>
<proteinExistence type="predicted"/>
<evidence type="ECO:0000313" key="5">
    <source>
        <dbReference type="Proteomes" id="UP000230842"/>
    </source>
</evidence>